<organism evidence="4 5">
    <name type="scientific">Pedobacter psychroterrae</name>
    <dbReference type="NCBI Taxonomy" id="2530453"/>
    <lineage>
        <taxon>Bacteria</taxon>
        <taxon>Pseudomonadati</taxon>
        <taxon>Bacteroidota</taxon>
        <taxon>Sphingobacteriia</taxon>
        <taxon>Sphingobacteriales</taxon>
        <taxon>Sphingobacteriaceae</taxon>
        <taxon>Pedobacter</taxon>
    </lineage>
</organism>
<dbReference type="Proteomes" id="UP000293347">
    <property type="component" value="Unassembled WGS sequence"/>
</dbReference>
<gene>
    <name evidence="4" type="ORF">EZ437_13155</name>
</gene>
<feature type="domain" description="Protein FecR C-terminal" evidence="3">
    <location>
        <begin position="325"/>
        <end position="393"/>
    </location>
</feature>
<comment type="caution">
    <text evidence="4">The sequence shown here is derived from an EMBL/GenBank/DDBJ whole genome shotgun (WGS) entry which is preliminary data.</text>
</comment>
<dbReference type="AlphaFoldDB" id="A0A4R0NLJ8"/>
<evidence type="ECO:0000256" key="1">
    <source>
        <dbReference type="SAM" id="Phobius"/>
    </source>
</evidence>
<sequence>MFENEIYIAQLVAARIKGTITEPQQNELDAWVNASERNTLQYRKYIDEKELEEKVKDYFDVNSIAIFHKITEGIKDQQQVVAAPKVVRLWPRIAIAAAVVLMVLGAVWFINRNMTSGAKREIEYASDAAPGKEGATLTLANGEKIKLSTAINGELAKEAGVSVSKTADGQLVYVMDGTAESNNMNTLSTSNGETYRVKLPDGSNVWLNAASSITYRSSLNDNGTRRVKLVGEAYFEIAKDAQHPFVVESAGQEVEVLGTHFNINSYLDEPAISTTLYEGSVSITVAKAGSKQVLKPGEQALNTNGGLNVQEVNVDNVIDWQAGDFNLEGVAFTVLMRKIARWYDVEVVYEQSVLKDIKIGGWISRDKKLSQVLNFIESSGAVHFKIEDKKVIVTK</sequence>
<feature type="domain" description="FecR protein" evidence="2">
    <location>
        <begin position="186"/>
        <end position="281"/>
    </location>
</feature>
<dbReference type="Pfam" id="PF16344">
    <property type="entry name" value="FecR_C"/>
    <property type="match status" value="1"/>
</dbReference>
<keyword evidence="1" id="KW-0812">Transmembrane</keyword>
<dbReference type="InterPro" id="IPR012373">
    <property type="entry name" value="Ferrdict_sens_TM"/>
</dbReference>
<name>A0A4R0NLJ8_9SPHI</name>
<dbReference type="InterPro" id="IPR032508">
    <property type="entry name" value="FecR_C"/>
</dbReference>
<dbReference type="Gene3D" id="3.55.50.30">
    <property type="match status" value="1"/>
</dbReference>
<dbReference type="PANTHER" id="PTHR30273:SF2">
    <property type="entry name" value="PROTEIN FECR"/>
    <property type="match status" value="1"/>
</dbReference>
<keyword evidence="1" id="KW-0472">Membrane</keyword>
<dbReference type="EMBL" id="SJSL01000002">
    <property type="protein sequence ID" value="TCD01661.1"/>
    <property type="molecule type" value="Genomic_DNA"/>
</dbReference>
<keyword evidence="1" id="KW-1133">Transmembrane helix</keyword>
<protein>
    <submittedName>
        <fullName evidence="4">FecR family protein</fullName>
    </submittedName>
</protein>
<dbReference type="Pfam" id="PF04773">
    <property type="entry name" value="FecR"/>
    <property type="match status" value="1"/>
</dbReference>
<dbReference type="PANTHER" id="PTHR30273">
    <property type="entry name" value="PERIPLASMIC SIGNAL SENSOR AND SIGMA FACTOR ACTIVATOR FECR-RELATED"/>
    <property type="match status" value="1"/>
</dbReference>
<keyword evidence="5" id="KW-1185">Reference proteome</keyword>
<dbReference type="OrthoDB" id="1099963at2"/>
<dbReference type="RefSeq" id="WP_131596461.1">
    <property type="nucleotide sequence ID" value="NZ_SJSL01000002.1"/>
</dbReference>
<evidence type="ECO:0000313" key="5">
    <source>
        <dbReference type="Proteomes" id="UP000293347"/>
    </source>
</evidence>
<dbReference type="InterPro" id="IPR006860">
    <property type="entry name" value="FecR"/>
</dbReference>
<evidence type="ECO:0000259" key="2">
    <source>
        <dbReference type="Pfam" id="PF04773"/>
    </source>
</evidence>
<evidence type="ECO:0000259" key="3">
    <source>
        <dbReference type="Pfam" id="PF16344"/>
    </source>
</evidence>
<dbReference type="GO" id="GO:0016989">
    <property type="term" value="F:sigma factor antagonist activity"/>
    <property type="evidence" value="ECO:0007669"/>
    <property type="project" value="TreeGrafter"/>
</dbReference>
<reference evidence="4 5" key="1">
    <citation type="submission" date="2019-02" db="EMBL/GenBank/DDBJ databases">
        <title>Pedobacter sp. RP-1-14 sp. nov., isolated from Arctic soil.</title>
        <authorList>
            <person name="Dahal R.H."/>
        </authorList>
    </citation>
    <scope>NUCLEOTIDE SEQUENCE [LARGE SCALE GENOMIC DNA]</scope>
    <source>
        <strain evidence="4 5">RP-1-14</strain>
    </source>
</reference>
<evidence type="ECO:0000313" key="4">
    <source>
        <dbReference type="EMBL" id="TCD01661.1"/>
    </source>
</evidence>
<feature type="transmembrane region" description="Helical" evidence="1">
    <location>
        <begin position="89"/>
        <end position="110"/>
    </location>
</feature>
<dbReference type="Gene3D" id="2.60.120.1440">
    <property type="match status" value="1"/>
</dbReference>
<accession>A0A4R0NLJ8</accession>
<proteinExistence type="predicted"/>